<accession>A0AAW2WAX3</accession>
<dbReference type="AlphaFoldDB" id="A0AAW2WAX3"/>
<reference evidence="2" key="2">
    <citation type="journal article" date="2024" name="Plant">
        <title>Genomic evolution and insights into agronomic trait innovations of Sesamum species.</title>
        <authorList>
            <person name="Miao H."/>
            <person name="Wang L."/>
            <person name="Qu L."/>
            <person name="Liu H."/>
            <person name="Sun Y."/>
            <person name="Le M."/>
            <person name="Wang Q."/>
            <person name="Wei S."/>
            <person name="Zheng Y."/>
            <person name="Lin W."/>
            <person name="Duan Y."/>
            <person name="Cao H."/>
            <person name="Xiong S."/>
            <person name="Wang X."/>
            <person name="Wei L."/>
            <person name="Li C."/>
            <person name="Ma Q."/>
            <person name="Ju M."/>
            <person name="Zhao R."/>
            <person name="Li G."/>
            <person name="Mu C."/>
            <person name="Tian Q."/>
            <person name="Mei H."/>
            <person name="Zhang T."/>
            <person name="Gao T."/>
            <person name="Zhang H."/>
        </authorList>
    </citation>
    <scope>NUCLEOTIDE SEQUENCE</scope>
    <source>
        <strain evidence="2">KEN1</strain>
    </source>
</reference>
<evidence type="ECO:0000259" key="1">
    <source>
        <dbReference type="Pfam" id="PF14111"/>
    </source>
</evidence>
<organism evidence="2">
    <name type="scientific">Sesamum latifolium</name>
    <dbReference type="NCBI Taxonomy" id="2727402"/>
    <lineage>
        <taxon>Eukaryota</taxon>
        <taxon>Viridiplantae</taxon>
        <taxon>Streptophyta</taxon>
        <taxon>Embryophyta</taxon>
        <taxon>Tracheophyta</taxon>
        <taxon>Spermatophyta</taxon>
        <taxon>Magnoliopsida</taxon>
        <taxon>eudicotyledons</taxon>
        <taxon>Gunneridae</taxon>
        <taxon>Pentapetalae</taxon>
        <taxon>asterids</taxon>
        <taxon>lamiids</taxon>
        <taxon>Lamiales</taxon>
        <taxon>Pedaliaceae</taxon>
        <taxon>Sesamum</taxon>
    </lineage>
</organism>
<name>A0AAW2WAX3_9LAMI</name>
<feature type="domain" description="DUF4283" evidence="1">
    <location>
        <begin position="30"/>
        <end position="113"/>
    </location>
</feature>
<evidence type="ECO:0000313" key="2">
    <source>
        <dbReference type="EMBL" id="KAL0438808.1"/>
    </source>
</evidence>
<dbReference type="InterPro" id="IPR040256">
    <property type="entry name" value="At4g02000-like"/>
</dbReference>
<comment type="caution">
    <text evidence="2">The sequence shown here is derived from an EMBL/GenBank/DDBJ whole genome shotgun (WGS) entry which is preliminary data.</text>
</comment>
<gene>
    <name evidence="2" type="ORF">Slati_2363800</name>
</gene>
<dbReference type="Pfam" id="PF14111">
    <property type="entry name" value="DUF4283"/>
    <property type="match status" value="1"/>
</dbReference>
<proteinExistence type="predicted"/>
<dbReference type="PANTHER" id="PTHR31286">
    <property type="entry name" value="GLYCINE-RICH CELL WALL STRUCTURAL PROTEIN 1.8-LIKE"/>
    <property type="match status" value="1"/>
</dbReference>
<protein>
    <recommendedName>
        <fullName evidence="1">DUF4283 domain-containing protein</fullName>
    </recommendedName>
</protein>
<dbReference type="EMBL" id="JACGWN010000008">
    <property type="protein sequence ID" value="KAL0438808.1"/>
    <property type="molecule type" value="Genomic_DNA"/>
</dbReference>
<dbReference type="PANTHER" id="PTHR31286:SF178">
    <property type="entry name" value="DUF4283 DOMAIN-CONTAINING PROTEIN"/>
    <property type="match status" value="1"/>
</dbReference>
<dbReference type="InterPro" id="IPR025558">
    <property type="entry name" value="DUF4283"/>
</dbReference>
<sequence length="198" mass="22924">MERLSSSLVLSATEEGGLALPAATWVGHSEEDEELLLVGRLLTPRVFRFDVLWTTLMNVLRPIKGMSVRLLEHNRFLLQFNHVVDRDRDLNGGPWLFDKNVIILQKVSADVNPIEIELNWCSFYVFIHGLPLRMMTKEVAEYIENRLGKFIDSDHDQAQFKWGPKVRIRVALNVCQPLTRMLRLYSMGGDEEYGDFYI</sequence>
<reference evidence="2" key="1">
    <citation type="submission" date="2020-06" db="EMBL/GenBank/DDBJ databases">
        <authorList>
            <person name="Li T."/>
            <person name="Hu X."/>
            <person name="Zhang T."/>
            <person name="Song X."/>
            <person name="Zhang H."/>
            <person name="Dai N."/>
            <person name="Sheng W."/>
            <person name="Hou X."/>
            <person name="Wei L."/>
        </authorList>
    </citation>
    <scope>NUCLEOTIDE SEQUENCE</scope>
    <source>
        <strain evidence="2">KEN1</strain>
        <tissue evidence="2">Leaf</tissue>
    </source>
</reference>